<dbReference type="GO" id="GO:0048468">
    <property type="term" value="P:cell development"/>
    <property type="evidence" value="ECO:0007669"/>
    <property type="project" value="TreeGrafter"/>
</dbReference>
<feature type="coiled-coil region" evidence="1">
    <location>
        <begin position="180"/>
        <end position="210"/>
    </location>
</feature>
<feature type="region of interest" description="Disordered" evidence="2">
    <location>
        <begin position="211"/>
        <end position="237"/>
    </location>
</feature>
<dbReference type="AlphaFoldDB" id="A0AAD9J9J0"/>
<keyword evidence="1" id="KW-0175">Coiled coil</keyword>
<dbReference type="GO" id="GO:0030877">
    <property type="term" value="C:beta-catenin destruction complex"/>
    <property type="evidence" value="ECO:0007669"/>
    <property type="project" value="TreeGrafter"/>
</dbReference>
<name>A0AAD9J9J0_9ANNE</name>
<evidence type="ECO:0000256" key="2">
    <source>
        <dbReference type="SAM" id="MobiDB-lite"/>
    </source>
</evidence>
<dbReference type="EMBL" id="JAODUP010000472">
    <property type="protein sequence ID" value="KAK2148998.1"/>
    <property type="molecule type" value="Genomic_DNA"/>
</dbReference>
<sequence>MFLVVARGSRHRVSRRLSCLTRLVDDMLLSSPVLNRRRFRFNRALYLAGEARQRLKVMVSVAVNRTASGKIPSVMMVDCGGRCLDDFACRMMWNVVVCKTSPVGSYTSDWATLTSSAESNQSDGRDLSGYGKKAWRKQQKAIRRYADINKQTQLSQQLIPRTERAPKDRNLAEKEPEKFAAMLREKLLKVKEEQEKLERIKENLQNLESPRSRYVSDGDVSTASHLPNRSFHLIPPV</sequence>
<gene>
    <name evidence="3" type="ORF">LSH36_472g02015</name>
</gene>
<keyword evidence="4" id="KW-1185">Reference proteome</keyword>
<evidence type="ECO:0000313" key="3">
    <source>
        <dbReference type="EMBL" id="KAK2148998.1"/>
    </source>
</evidence>
<proteinExistence type="predicted"/>
<dbReference type="Proteomes" id="UP001208570">
    <property type="component" value="Unassembled WGS sequence"/>
</dbReference>
<evidence type="ECO:0000256" key="1">
    <source>
        <dbReference type="SAM" id="Coils"/>
    </source>
</evidence>
<reference evidence="3" key="1">
    <citation type="journal article" date="2023" name="Mol. Biol. Evol.">
        <title>Third-Generation Sequencing Reveals the Adaptive Role of the Epigenome in Three Deep-Sea Polychaetes.</title>
        <authorList>
            <person name="Perez M."/>
            <person name="Aroh O."/>
            <person name="Sun Y."/>
            <person name="Lan Y."/>
            <person name="Juniper S.K."/>
            <person name="Young C.R."/>
            <person name="Angers B."/>
            <person name="Qian P.Y."/>
        </authorList>
    </citation>
    <scope>NUCLEOTIDE SEQUENCE</scope>
    <source>
        <strain evidence="3">P08H-3</strain>
    </source>
</reference>
<evidence type="ECO:0000313" key="4">
    <source>
        <dbReference type="Proteomes" id="UP001208570"/>
    </source>
</evidence>
<accession>A0AAD9J9J0</accession>
<dbReference type="InterPro" id="IPR043581">
    <property type="entry name" value="Axin-like"/>
</dbReference>
<dbReference type="GO" id="GO:0060090">
    <property type="term" value="F:molecular adaptor activity"/>
    <property type="evidence" value="ECO:0007669"/>
    <property type="project" value="TreeGrafter"/>
</dbReference>
<dbReference type="GO" id="GO:0005634">
    <property type="term" value="C:nucleus"/>
    <property type="evidence" value="ECO:0007669"/>
    <property type="project" value="TreeGrafter"/>
</dbReference>
<dbReference type="GO" id="GO:0031625">
    <property type="term" value="F:ubiquitin protein ligase binding"/>
    <property type="evidence" value="ECO:0007669"/>
    <property type="project" value="TreeGrafter"/>
</dbReference>
<dbReference type="GO" id="GO:0005886">
    <property type="term" value="C:plasma membrane"/>
    <property type="evidence" value="ECO:0007669"/>
    <property type="project" value="TreeGrafter"/>
</dbReference>
<comment type="caution">
    <text evidence="3">The sequence shown here is derived from an EMBL/GenBank/DDBJ whole genome shotgun (WGS) entry which is preliminary data.</text>
</comment>
<dbReference type="GO" id="GO:0019901">
    <property type="term" value="F:protein kinase binding"/>
    <property type="evidence" value="ECO:0007669"/>
    <property type="project" value="TreeGrafter"/>
</dbReference>
<organism evidence="3 4">
    <name type="scientific">Paralvinella palmiformis</name>
    <dbReference type="NCBI Taxonomy" id="53620"/>
    <lineage>
        <taxon>Eukaryota</taxon>
        <taxon>Metazoa</taxon>
        <taxon>Spiralia</taxon>
        <taxon>Lophotrochozoa</taxon>
        <taxon>Annelida</taxon>
        <taxon>Polychaeta</taxon>
        <taxon>Sedentaria</taxon>
        <taxon>Canalipalpata</taxon>
        <taxon>Terebellida</taxon>
        <taxon>Terebelliformia</taxon>
        <taxon>Alvinellidae</taxon>
        <taxon>Paralvinella</taxon>
    </lineage>
</organism>
<dbReference type="GO" id="GO:0090090">
    <property type="term" value="P:negative regulation of canonical Wnt signaling pathway"/>
    <property type="evidence" value="ECO:0007669"/>
    <property type="project" value="InterPro"/>
</dbReference>
<dbReference type="GO" id="GO:0008013">
    <property type="term" value="F:beta-catenin binding"/>
    <property type="evidence" value="ECO:0007669"/>
    <property type="project" value="TreeGrafter"/>
</dbReference>
<dbReference type="PANTHER" id="PTHR46102">
    <property type="entry name" value="AXIN"/>
    <property type="match status" value="1"/>
</dbReference>
<dbReference type="PANTHER" id="PTHR46102:SF2">
    <property type="entry name" value="AXIN"/>
    <property type="match status" value="1"/>
</dbReference>
<protein>
    <submittedName>
        <fullName evidence="3">Uncharacterized protein</fullName>
    </submittedName>
</protein>
<dbReference type="GO" id="GO:0032436">
    <property type="term" value="P:positive regulation of proteasomal ubiquitin-dependent protein catabolic process"/>
    <property type="evidence" value="ECO:0007669"/>
    <property type="project" value="TreeGrafter"/>
</dbReference>